<accession>A6J1T3</accession>
<dbReference type="PANTHER" id="PTHR23346:SF7">
    <property type="entry name" value="STALLED RIBOSOME SENSOR GCN1"/>
    <property type="match status" value="1"/>
</dbReference>
<evidence type="ECO:0000313" key="2">
    <source>
        <dbReference type="EMBL" id="EDM13872.1"/>
    </source>
</evidence>
<dbReference type="AlphaFoldDB" id="A6J1T3"/>
<sequence>MDEAVLALRNLSRQCSDSSATEALTKHLFAILGGSEGKLTIIAQKMSVLSGIGSLSHHGVSGPSGQVLNGCVAELFIPFLQQEVHEGTLVHAVSVLALWCNRFTTEVPKKLTDWFKKVFSLKTSTSAVRHAYLQCMLASFRGKLPPPLKRWLSTLPTGSLFGFTY</sequence>
<proteinExistence type="predicted"/>
<keyword evidence="1" id="KW-0677">Repeat</keyword>
<gene>
    <name evidence="2" type="ORF">rCG_21906</name>
</gene>
<dbReference type="Proteomes" id="UP000234681">
    <property type="component" value="Chromosome 12"/>
</dbReference>
<name>A6J1T3_RAT</name>
<organism evidence="2 3">
    <name type="scientific">Rattus norvegicus</name>
    <name type="common">Rat</name>
    <dbReference type="NCBI Taxonomy" id="10116"/>
    <lineage>
        <taxon>Eukaryota</taxon>
        <taxon>Metazoa</taxon>
        <taxon>Chordata</taxon>
        <taxon>Craniata</taxon>
        <taxon>Vertebrata</taxon>
        <taxon>Euteleostomi</taxon>
        <taxon>Mammalia</taxon>
        <taxon>Eutheria</taxon>
        <taxon>Euarchontoglires</taxon>
        <taxon>Glires</taxon>
        <taxon>Rodentia</taxon>
        <taxon>Myomorpha</taxon>
        <taxon>Muroidea</taxon>
        <taxon>Muridae</taxon>
        <taxon>Murinae</taxon>
        <taxon>Rattus</taxon>
    </lineage>
</organism>
<evidence type="ECO:0000256" key="1">
    <source>
        <dbReference type="ARBA" id="ARBA00022737"/>
    </source>
</evidence>
<reference evidence="2 3" key="1">
    <citation type="submission" date="2005-07" db="EMBL/GenBank/DDBJ databases">
        <authorList>
            <person name="Mural R.J."/>
            <person name="Li P.W."/>
            <person name="Adams M.D."/>
            <person name="Amanatides P.G."/>
            <person name="Baden-Tillson H."/>
            <person name="Barnstead M."/>
            <person name="Chin S.H."/>
            <person name="Dew I."/>
            <person name="Evans C.A."/>
            <person name="Ferriera S."/>
            <person name="Flanigan M."/>
            <person name="Fosler C."/>
            <person name="Glodek A."/>
            <person name="Gu Z."/>
            <person name="Holt R.A."/>
            <person name="Jennings D."/>
            <person name="Kraft C.L."/>
            <person name="Lu F."/>
            <person name="Nguyen T."/>
            <person name="Nusskern D.R."/>
            <person name="Pfannkoch C.M."/>
            <person name="Sitter C."/>
            <person name="Sutton G.G."/>
            <person name="Venter J.C."/>
            <person name="Wang Z."/>
            <person name="Woodage T."/>
            <person name="Zheng X.H."/>
            <person name="Zhong F."/>
        </authorList>
    </citation>
    <scope>NUCLEOTIDE SEQUENCE [LARGE SCALE GENOMIC DNA]</scope>
    <source>
        <strain>BN</strain>
        <strain evidence="3">Sprague-Dawley</strain>
    </source>
</reference>
<dbReference type="EMBL" id="CH473973">
    <property type="protein sequence ID" value="EDM13872.1"/>
    <property type="molecule type" value="Genomic_DNA"/>
</dbReference>
<evidence type="ECO:0000313" key="3">
    <source>
        <dbReference type="Proteomes" id="UP000234681"/>
    </source>
</evidence>
<dbReference type="PANTHER" id="PTHR23346">
    <property type="entry name" value="TRANSLATIONAL ACTIVATOR GCN1-RELATED"/>
    <property type="match status" value="1"/>
</dbReference>
<protein>
    <submittedName>
        <fullName evidence="2">RCG21906, isoform CRA_e</fullName>
    </submittedName>
</protein>